<gene>
    <name evidence="2" type="ORF">E5288_WYG005545</name>
</gene>
<accession>A0A6B0RM69</accession>
<keyword evidence="1" id="KW-0472">Membrane</keyword>
<keyword evidence="3" id="KW-1185">Reference proteome</keyword>
<dbReference type="Proteomes" id="UP000322234">
    <property type="component" value="Unassembled WGS sequence"/>
</dbReference>
<dbReference type="AlphaFoldDB" id="A0A6B0RM69"/>
<evidence type="ECO:0000313" key="2">
    <source>
        <dbReference type="EMBL" id="MXQ90925.1"/>
    </source>
</evidence>
<dbReference type="EMBL" id="VBQZ03000067">
    <property type="protein sequence ID" value="MXQ90925.1"/>
    <property type="molecule type" value="Genomic_DNA"/>
</dbReference>
<evidence type="ECO:0000313" key="3">
    <source>
        <dbReference type="Proteomes" id="UP000322234"/>
    </source>
</evidence>
<comment type="caution">
    <text evidence="2">The sequence shown here is derived from an EMBL/GenBank/DDBJ whole genome shotgun (WGS) entry which is preliminary data.</text>
</comment>
<sequence>MVLDEYTFKKSRLLDYKPELHRSFGSYRCAKSPLFMEDTGKKAVQQKAHKYICDFILFFFVELTVSTYTLSATLLHPGFDSFRKLAGSPACRSSADPLAEPKGLENLASRFGRTLSSPVLCGGHGYTAAECLVHVQDFYSRLSGRGYEEAGVYCVVIDGYFSTSGSVTSPKTG</sequence>
<proteinExistence type="predicted"/>
<evidence type="ECO:0000256" key="1">
    <source>
        <dbReference type="SAM" id="Phobius"/>
    </source>
</evidence>
<feature type="transmembrane region" description="Helical" evidence="1">
    <location>
        <begin position="51"/>
        <end position="75"/>
    </location>
</feature>
<keyword evidence="1" id="KW-1133">Transmembrane helix</keyword>
<name>A0A6B0RM69_9CETA</name>
<organism evidence="2 3">
    <name type="scientific">Bos mutus</name>
    <name type="common">wild yak</name>
    <dbReference type="NCBI Taxonomy" id="72004"/>
    <lineage>
        <taxon>Eukaryota</taxon>
        <taxon>Metazoa</taxon>
        <taxon>Chordata</taxon>
        <taxon>Craniata</taxon>
        <taxon>Vertebrata</taxon>
        <taxon>Euteleostomi</taxon>
        <taxon>Mammalia</taxon>
        <taxon>Eutheria</taxon>
        <taxon>Laurasiatheria</taxon>
        <taxon>Artiodactyla</taxon>
        <taxon>Ruminantia</taxon>
        <taxon>Pecora</taxon>
        <taxon>Bovidae</taxon>
        <taxon>Bovinae</taxon>
        <taxon>Bos</taxon>
    </lineage>
</organism>
<keyword evidence="1" id="KW-0812">Transmembrane</keyword>
<protein>
    <submittedName>
        <fullName evidence="2">Uncharacterized protein</fullName>
    </submittedName>
</protein>
<reference evidence="2" key="1">
    <citation type="submission" date="2019-10" db="EMBL/GenBank/DDBJ databases">
        <title>The sequence and de novo assembly of the wild yak genome.</title>
        <authorList>
            <person name="Liu Y."/>
        </authorList>
    </citation>
    <scope>NUCLEOTIDE SEQUENCE [LARGE SCALE GENOMIC DNA]</scope>
    <source>
        <strain evidence="2">WY2019</strain>
    </source>
</reference>